<dbReference type="CDD" id="cd04732">
    <property type="entry name" value="HisA"/>
    <property type="match status" value="1"/>
</dbReference>
<feature type="active site" description="Proton donor" evidence="9">
    <location>
        <position position="132"/>
    </location>
</feature>
<evidence type="ECO:0000256" key="8">
    <source>
        <dbReference type="ARBA" id="ARBA00023235"/>
    </source>
</evidence>
<dbReference type="SUPFAM" id="SSF51366">
    <property type="entry name" value="Ribulose-phoshate binding barrel"/>
    <property type="match status" value="1"/>
</dbReference>
<evidence type="ECO:0000256" key="4">
    <source>
        <dbReference type="ARBA" id="ARBA00009667"/>
    </source>
</evidence>
<dbReference type="InterPro" id="IPR044524">
    <property type="entry name" value="Isoase_HisA-like"/>
</dbReference>
<dbReference type="InterPro" id="IPR013785">
    <property type="entry name" value="Aldolase_TIM"/>
</dbReference>
<dbReference type="STRING" id="1121013.GCA_000426365_00384"/>
<comment type="subcellular location">
    <subcellularLocation>
        <location evidence="2 9">Cytoplasm</location>
    </subcellularLocation>
</comment>
<dbReference type="AlphaFoldDB" id="A0A091BX89"/>
<accession>A0A091BX89</accession>
<comment type="pathway">
    <text evidence="3 9">Amino-acid biosynthesis; L-histidine biosynthesis; L-histidine from 5-phospho-alpha-D-ribose 1-diphosphate: step 4/9.</text>
</comment>
<evidence type="ECO:0000256" key="10">
    <source>
        <dbReference type="RuleBase" id="RU003657"/>
    </source>
</evidence>
<dbReference type="UniPathway" id="UPA00031">
    <property type="reaction ID" value="UER00009"/>
</dbReference>
<keyword evidence="8 9" id="KW-0413">Isomerase</keyword>
<evidence type="ECO:0000313" key="12">
    <source>
        <dbReference type="Proteomes" id="UP000029391"/>
    </source>
</evidence>
<dbReference type="Proteomes" id="UP000029391">
    <property type="component" value="Unassembled WGS sequence"/>
</dbReference>
<dbReference type="Gene3D" id="3.20.20.70">
    <property type="entry name" value="Aldolase class I"/>
    <property type="match status" value="1"/>
</dbReference>
<dbReference type="EC" id="5.3.1.16" evidence="9"/>
<dbReference type="PANTHER" id="PTHR43090:SF2">
    <property type="entry name" value="1-(5-PHOSPHORIBOSYL)-5-[(5-PHOSPHORIBOSYLAMINO)METHYLIDENEAMINO] IMIDAZOLE-4-CARBOXAMIDE ISOMERASE"/>
    <property type="match status" value="1"/>
</dbReference>
<name>A0A091BX89_9GAMM</name>
<dbReference type="InterPro" id="IPR023016">
    <property type="entry name" value="HisA/PriA"/>
</dbReference>
<dbReference type="EMBL" id="AWXU01000046">
    <property type="protein sequence ID" value="KFN48930.1"/>
    <property type="molecule type" value="Genomic_DNA"/>
</dbReference>
<comment type="catalytic activity">
    <reaction evidence="1 9">
        <text>1-(5-phospho-beta-D-ribosyl)-5-[(5-phospho-beta-D-ribosylamino)methylideneamino]imidazole-4-carboxamide = 5-[(5-phospho-1-deoxy-D-ribulos-1-ylimino)methylamino]-1-(5-phospho-beta-D-ribosyl)imidazole-4-carboxamide</text>
        <dbReference type="Rhea" id="RHEA:15469"/>
        <dbReference type="ChEBI" id="CHEBI:58435"/>
        <dbReference type="ChEBI" id="CHEBI:58525"/>
        <dbReference type="EC" id="5.3.1.16"/>
    </reaction>
</comment>
<keyword evidence="6 9" id="KW-0028">Amino-acid biosynthesis</keyword>
<proteinExistence type="inferred from homology"/>
<comment type="caution">
    <text evidence="11">The sequence shown here is derived from an EMBL/GenBank/DDBJ whole genome shotgun (WGS) entry which is preliminary data.</text>
</comment>
<dbReference type="GO" id="GO:0000105">
    <property type="term" value="P:L-histidine biosynthetic process"/>
    <property type="evidence" value="ECO:0007669"/>
    <property type="project" value="UniProtKB-UniRule"/>
</dbReference>
<organism evidence="11 12">
    <name type="scientific">Arenimonas composti TR7-09 = DSM 18010</name>
    <dbReference type="NCBI Taxonomy" id="1121013"/>
    <lineage>
        <taxon>Bacteria</taxon>
        <taxon>Pseudomonadati</taxon>
        <taxon>Pseudomonadota</taxon>
        <taxon>Gammaproteobacteria</taxon>
        <taxon>Lysobacterales</taxon>
        <taxon>Lysobacteraceae</taxon>
        <taxon>Arenimonas</taxon>
    </lineage>
</organism>
<dbReference type="eggNOG" id="COG0106">
    <property type="taxonomic scope" value="Bacteria"/>
</dbReference>
<keyword evidence="7 9" id="KW-0368">Histidine biosynthesis</keyword>
<keyword evidence="5 9" id="KW-0963">Cytoplasm</keyword>
<evidence type="ECO:0000256" key="2">
    <source>
        <dbReference type="ARBA" id="ARBA00004496"/>
    </source>
</evidence>
<dbReference type="InterPro" id="IPR011060">
    <property type="entry name" value="RibuloseP-bd_barrel"/>
</dbReference>
<dbReference type="GO" id="GO:0005737">
    <property type="term" value="C:cytoplasm"/>
    <property type="evidence" value="ECO:0007669"/>
    <property type="project" value="UniProtKB-SubCell"/>
</dbReference>
<dbReference type="Pfam" id="PF00977">
    <property type="entry name" value="His_biosynth"/>
    <property type="match status" value="1"/>
</dbReference>
<evidence type="ECO:0000256" key="7">
    <source>
        <dbReference type="ARBA" id="ARBA00023102"/>
    </source>
</evidence>
<evidence type="ECO:0000256" key="9">
    <source>
        <dbReference type="HAMAP-Rule" id="MF_01014"/>
    </source>
</evidence>
<protein>
    <recommendedName>
        <fullName evidence="9">1-(5-phosphoribosyl)-5-[(5-phosphoribosylamino)methylideneamino] imidazole-4-carboxamide isomerase</fullName>
        <ecNumber evidence="9">5.3.1.16</ecNumber>
    </recommendedName>
    <alternativeName>
        <fullName evidence="9">Phosphoribosylformimino-5-aminoimidazole carboxamide ribotide isomerase</fullName>
    </alternativeName>
</protein>
<evidence type="ECO:0000313" key="11">
    <source>
        <dbReference type="EMBL" id="KFN48930.1"/>
    </source>
</evidence>
<dbReference type="RefSeq" id="WP_026815923.1">
    <property type="nucleotide sequence ID" value="NZ_AUFF01000001.1"/>
</dbReference>
<evidence type="ECO:0000256" key="6">
    <source>
        <dbReference type="ARBA" id="ARBA00022605"/>
    </source>
</evidence>
<evidence type="ECO:0000256" key="5">
    <source>
        <dbReference type="ARBA" id="ARBA00022490"/>
    </source>
</evidence>
<gene>
    <name evidence="9" type="primary">hisA</name>
    <name evidence="11" type="ORF">P873_01120</name>
</gene>
<reference evidence="11 12" key="1">
    <citation type="submission" date="2013-09" db="EMBL/GenBank/DDBJ databases">
        <title>Genome sequencing of Arenimonas composti.</title>
        <authorList>
            <person name="Chen F."/>
            <person name="Wang G."/>
        </authorList>
    </citation>
    <scope>NUCLEOTIDE SEQUENCE [LARGE SCALE GENOMIC DNA]</scope>
    <source>
        <strain evidence="11 12">TR7-09</strain>
    </source>
</reference>
<sequence>MTIQLLPAIDVREGRVVRLRQGDYEQEIRYADDPLAVAERYAEAGATWLHLVDLDAAREGGYTLLPLLAAIRERTGLRVQTGGGVRARGDLDAILAAGAERVIVGSLAVREPARVTSWLHGVGPERLVLALDTRRDATGRWRLPVHGWTSTDGDRELSELAESFAGAGVRHLLCTDIDRDGSLSGPNVGLYRELVARLPGVSLQASGGVRDPGDVAAAEDAGCAAIVLGRALLEGRLPLALLRGGAG</sequence>
<dbReference type="InterPro" id="IPR006062">
    <property type="entry name" value="His_biosynth"/>
</dbReference>
<keyword evidence="12" id="KW-1185">Reference proteome</keyword>
<dbReference type="HAMAP" id="MF_01014">
    <property type="entry name" value="HisA"/>
    <property type="match status" value="1"/>
</dbReference>
<feature type="active site" description="Proton acceptor" evidence="9">
    <location>
        <position position="10"/>
    </location>
</feature>
<dbReference type="OrthoDB" id="9807749at2"/>
<dbReference type="GO" id="GO:0000162">
    <property type="term" value="P:L-tryptophan biosynthetic process"/>
    <property type="evidence" value="ECO:0007669"/>
    <property type="project" value="TreeGrafter"/>
</dbReference>
<dbReference type="PANTHER" id="PTHR43090">
    <property type="entry name" value="1-(5-PHOSPHORIBOSYL)-5-[(5-PHOSPHORIBOSYLAMINO)METHYLIDENEAMINO] IMIDAZOLE-4-CARBOXAMIDE ISOMERASE"/>
    <property type="match status" value="1"/>
</dbReference>
<dbReference type="FunFam" id="3.20.20.70:FF:000009">
    <property type="entry name" value="1-(5-phosphoribosyl)-5-[(5-phosphoribosylamino)methylideneamino] imidazole-4-carboxamide isomerase"/>
    <property type="match status" value="1"/>
</dbReference>
<evidence type="ECO:0000256" key="1">
    <source>
        <dbReference type="ARBA" id="ARBA00000901"/>
    </source>
</evidence>
<evidence type="ECO:0000256" key="3">
    <source>
        <dbReference type="ARBA" id="ARBA00005133"/>
    </source>
</evidence>
<comment type="similarity">
    <text evidence="4 9 10">Belongs to the HisA/HisF family.</text>
</comment>
<dbReference type="GO" id="GO:0003949">
    <property type="term" value="F:1-(5-phosphoribosyl)-5-[(5-phosphoribosylamino)methylideneamino]imidazole-4-carboxamide isomerase activity"/>
    <property type="evidence" value="ECO:0007669"/>
    <property type="project" value="UniProtKB-UniRule"/>
</dbReference>